<evidence type="ECO:0008006" key="3">
    <source>
        <dbReference type="Google" id="ProtNLM"/>
    </source>
</evidence>
<dbReference type="Proteomes" id="UP000253410">
    <property type="component" value="Unassembled WGS sequence"/>
</dbReference>
<reference evidence="1 2" key="1">
    <citation type="submission" date="2018-05" db="EMBL/GenBank/DDBJ databases">
        <title>Chitinophaga sp. K3CV102501T nov., isolated from isolated from a monsoon evergreen broad-leaved forest soil.</title>
        <authorList>
            <person name="Lv Y."/>
        </authorList>
    </citation>
    <scope>NUCLEOTIDE SEQUENCE [LARGE SCALE GENOMIC DNA]</scope>
    <source>
        <strain evidence="1 2">GDMCC 1.1325</strain>
    </source>
</reference>
<evidence type="ECO:0000313" key="1">
    <source>
        <dbReference type="EMBL" id="RBL89390.1"/>
    </source>
</evidence>
<proteinExistence type="predicted"/>
<name>A0A365XTC2_9BACT</name>
<keyword evidence="2" id="KW-1185">Reference proteome</keyword>
<evidence type="ECO:0000313" key="2">
    <source>
        <dbReference type="Proteomes" id="UP000253410"/>
    </source>
</evidence>
<comment type="caution">
    <text evidence="1">The sequence shown here is derived from an EMBL/GenBank/DDBJ whole genome shotgun (WGS) entry which is preliminary data.</text>
</comment>
<organism evidence="1 2">
    <name type="scientific">Chitinophaga flava</name>
    <dbReference type="NCBI Taxonomy" id="2259036"/>
    <lineage>
        <taxon>Bacteria</taxon>
        <taxon>Pseudomonadati</taxon>
        <taxon>Bacteroidota</taxon>
        <taxon>Chitinophagia</taxon>
        <taxon>Chitinophagales</taxon>
        <taxon>Chitinophagaceae</taxon>
        <taxon>Chitinophaga</taxon>
    </lineage>
</organism>
<accession>A0A365XTC2</accession>
<sequence>MVFCAAAQDISSFSLQVKAGIQLPGVYGREKDSVSMTNKTGLVAGLSAVSPISRHFVLKHDIWAAINKDQSRLDVFPISAAFRMANAELFAGPYAGMLLRADNYGNGSMQSGYATKNDIGFTIGAGYTFRKKISIDVRYVRGMITLIEDPGNKEQLKAYRQYVAVTLGYVLF</sequence>
<dbReference type="AlphaFoldDB" id="A0A365XTC2"/>
<dbReference type="EMBL" id="QFFJ01000002">
    <property type="protein sequence ID" value="RBL89390.1"/>
    <property type="molecule type" value="Genomic_DNA"/>
</dbReference>
<gene>
    <name evidence="1" type="ORF">DF182_22990</name>
</gene>
<protein>
    <recommendedName>
        <fullName evidence="3">Outer membrane protein beta-barrel domain-containing protein</fullName>
    </recommendedName>
</protein>